<evidence type="ECO:0000259" key="2">
    <source>
        <dbReference type="PROSITE" id="PS50110"/>
    </source>
</evidence>
<reference evidence="3" key="1">
    <citation type="submission" date="2020-05" db="EMBL/GenBank/DDBJ databases">
        <authorList>
            <person name="Chiriac C."/>
            <person name="Salcher M."/>
            <person name="Ghai R."/>
            <person name="Kavagutti S V."/>
        </authorList>
    </citation>
    <scope>NUCLEOTIDE SEQUENCE</scope>
</reference>
<keyword evidence="1" id="KW-0597">Phosphoprotein</keyword>
<dbReference type="SMART" id="SM00448">
    <property type="entry name" value="REC"/>
    <property type="match status" value="1"/>
</dbReference>
<evidence type="ECO:0000313" key="3">
    <source>
        <dbReference type="EMBL" id="CAB4937815.1"/>
    </source>
</evidence>
<name>A0A6J7J3M9_9ZZZZ</name>
<sequence length="258" mass="27483">MTGPVWSKLLLRQRFVHGSLTIAIYGQPMNHVLLVEDDVDLREVLAVAFTTINGWDVSSASTSEAALAELASSEPGLVLCDVHLGDQFATEVMMAALRLGVPTLVLTASRATGPVDSPIPTGVAGILEKPIDPHALCELSRDLVAASRAFEISAPTVLASAEEQLASAEEQTVASFMADRRPRVARDAMTMLGGDGVLTRTELHRLVGRLATYGLHDSAEALRDAEESMAIGRSAGDTTVHDSIVRARERLVEFVAST</sequence>
<evidence type="ECO:0000256" key="1">
    <source>
        <dbReference type="ARBA" id="ARBA00022553"/>
    </source>
</evidence>
<gene>
    <name evidence="3" type="ORF">UFOPK3720_01091</name>
</gene>
<dbReference type="PANTHER" id="PTHR44591">
    <property type="entry name" value="STRESS RESPONSE REGULATOR PROTEIN 1"/>
    <property type="match status" value="1"/>
</dbReference>
<dbReference type="SUPFAM" id="SSF52172">
    <property type="entry name" value="CheY-like"/>
    <property type="match status" value="1"/>
</dbReference>
<organism evidence="3">
    <name type="scientific">freshwater metagenome</name>
    <dbReference type="NCBI Taxonomy" id="449393"/>
    <lineage>
        <taxon>unclassified sequences</taxon>
        <taxon>metagenomes</taxon>
        <taxon>ecological metagenomes</taxon>
    </lineage>
</organism>
<dbReference type="InterPro" id="IPR001789">
    <property type="entry name" value="Sig_transdc_resp-reg_receiver"/>
</dbReference>
<dbReference type="EMBL" id="CAFBNB010000207">
    <property type="protein sequence ID" value="CAB4937815.1"/>
    <property type="molecule type" value="Genomic_DNA"/>
</dbReference>
<proteinExistence type="predicted"/>
<dbReference type="Gene3D" id="3.40.50.2300">
    <property type="match status" value="1"/>
</dbReference>
<feature type="domain" description="Response regulatory" evidence="2">
    <location>
        <begin position="31"/>
        <end position="144"/>
    </location>
</feature>
<accession>A0A6J7J3M9</accession>
<dbReference type="AlphaFoldDB" id="A0A6J7J3M9"/>
<dbReference type="GO" id="GO:0000160">
    <property type="term" value="P:phosphorelay signal transduction system"/>
    <property type="evidence" value="ECO:0007669"/>
    <property type="project" value="InterPro"/>
</dbReference>
<dbReference type="PANTHER" id="PTHR44591:SF3">
    <property type="entry name" value="RESPONSE REGULATORY DOMAIN-CONTAINING PROTEIN"/>
    <property type="match status" value="1"/>
</dbReference>
<dbReference type="InterPro" id="IPR011006">
    <property type="entry name" value="CheY-like_superfamily"/>
</dbReference>
<dbReference type="PROSITE" id="PS50110">
    <property type="entry name" value="RESPONSE_REGULATORY"/>
    <property type="match status" value="1"/>
</dbReference>
<dbReference type="InterPro" id="IPR050595">
    <property type="entry name" value="Bact_response_regulator"/>
</dbReference>
<dbReference type="Pfam" id="PF00072">
    <property type="entry name" value="Response_reg"/>
    <property type="match status" value="1"/>
</dbReference>
<protein>
    <submittedName>
        <fullName evidence="3">Unannotated protein</fullName>
    </submittedName>
</protein>